<evidence type="ECO:0000313" key="2">
    <source>
        <dbReference type="EMBL" id="SCX75513.1"/>
    </source>
</evidence>
<evidence type="ECO:0000256" key="1">
    <source>
        <dbReference type="SAM" id="SignalP"/>
    </source>
</evidence>
<gene>
    <name evidence="2" type="ORF">SAMN05661077_0246</name>
</gene>
<dbReference type="Proteomes" id="UP000183104">
    <property type="component" value="Unassembled WGS sequence"/>
</dbReference>
<dbReference type="SUPFAM" id="SSF75169">
    <property type="entry name" value="DsrEFH-like"/>
    <property type="match status" value="1"/>
</dbReference>
<sequence>MGTLVRALLAGILVLTVPAAQAADYDDAAALQGVEEGKGVFLVDIGDPAKLGLYLNLIPGTYRSLEEQGVEPDFVLTFIGPSVKFLTREDPDSLEALEHAEALEKVREGIDKLRSLDNVRLEVCNVALEVTGTDADRLLSGLEVVGDGFVSVIGYQEQGYHLVPVY</sequence>
<keyword evidence="3" id="KW-1185">Reference proteome</keyword>
<dbReference type="EMBL" id="FMUN01000001">
    <property type="protein sequence ID" value="SCX75513.1"/>
    <property type="molecule type" value="Genomic_DNA"/>
</dbReference>
<accession>A0A0P9EA02</accession>
<feature type="signal peptide" evidence="1">
    <location>
        <begin position="1"/>
        <end position="22"/>
    </location>
</feature>
<dbReference type="STRING" id="381306.AN478_13020"/>
<proteinExistence type="predicted"/>
<dbReference type="AlphaFoldDB" id="A0A0P9EA02"/>
<dbReference type="Gene3D" id="3.40.1260.10">
    <property type="entry name" value="DsrEFH-like"/>
    <property type="match status" value="1"/>
</dbReference>
<dbReference type="Pfam" id="PF02635">
    <property type="entry name" value="DsrE"/>
    <property type="match status" value="1"/>
</dbReference>
<dbReference type="InterPro" id="IPR027396">
    <property type="entry name" value="DsrEFH-like"/>
</dbReference>
<dbReference type="RefSeq" id="WP_054967032.1">
    <property type="nucleotide sequence ID" value="NZ_FMUN01000001.1"/>
</dbReference>
<keyword evidence="1" id="KW-0732">Signal</keyword>
<feature type="chain" id="PRO_5010433610" evidence="1">
    <location>
        <begin position="23"/>
        <end position="166"/>
    </location>
</feature>
<reference evidence="3" key="1">
    <citation type="submission" date="2016-10" db="EMBL/GenBank/DDBJ databases">
        <authorList>
            <person name="Varghese N."/>
        </authorList>
    </citation>
    <scope>NUCLEOTIDE SEQUENCE [LARGE SCALE GENOMIC DNA]</scope>
    <source>
        <strain evidence="3">HL 19</strain>
    </source>
</reference>
<name>A0A0P9EA02_9GAMM</name>
<protein>
    <submittedName>
        <fullName evidence="2">DsrE/DsrF-like family protein</fullName>
    </submittedName>
</protein>
<dbReference type="InterPro" id="IPR003787">
    <property type="entry name" value="Sulphur_relay_DsrE/F-like"/>
</dbReference>
<organism evidence="2 3">
    <name type="scientific">Thiohalorhabdus denitrificans</name>
    <dbReference type="NCBI Taxonomy" id="381306"/>
    <lineage>
        <taxon>Bacteria</taxon>
        <taxon>Pseudomonadati</taxon>
        <taxon>Pseudomonadota</taxon>
        <taxon>Gammaproteobacteria</taxon>
        <taxon>Thiohalorhabdales</taxon>
        <taxon>Thiohalorhabdaceae</taxon>
        <taxon>Thiohalorhabdus</taxon>
    </lineage>
</organism>
<evidence type="ECO:0000313" key="3">
    <source>
        <dbReference type="Proteomes" id="UP000183104"/>
    </source>
</evidence>